<reference evidence="6 7" key="1">
    <citation type="journal article" date="2015" name="Genome Announc.">
        <title>Draft Genome Sequence of Burkholderia sp. Strain PML1(12), an Ectomycorrhizosphere-Inhabiting Bacterium with Effective Mineral-Weathering Ability.</title>
        <authorList>
            <person name="Uroz S."/>
            <person name="Oger P."/>
        </authorList>
    </citation>
    <scope>NUCLEOTIDE SEQUENCE [LARGE SCALE GENOMIC DNA]</scope>
    <source>
        <strain evidence="7">PML1(12)</strain>
    </source>
</reference>
<dbReference type="PATRIC" id="fig|908627.4.peg.889"/>
<dbReference type="InterPro" id="IPR039552">
    <property type="entry name" value="IS66_C"/>
</dbReference>
<feature type="region of interest" description="Disordered" evidence="1">
    <location>
        <begin position="93"/>
        <end position="123"/>
    </location>
</feature>
<dbReference type="RefSeq" id="WP_047845315.1">
    <property type="nucleotide sequence ID" value="NZ_AEJF01000024.1"/>
</dbReference>
<dbReference type="InterPro" id="IPR024463">
    <property type="entry name" value="Transposase_TnpC_homeodom"/>
</dbReference>
<dbReference type="Pfam" id="PF03050">
    <property type="entry name" value="DDE_Tnp_IS66"/>
    <property type="match status" value="1"/>
</dbReference>
<accession>A0A0J1D4D9</accession>
<dbReference type="Pfam" id="PF13007">
    <property type="entry name" value="LZ_Tnp_IS66"/>
    <property type="match status" value="1"/>
</dbReference>
<dbReference type="NCBIfam" id="NF033517">
    <property type="entry name" value="transpos_IS66"/>
    <property type="match status" value="1"/>
</dbReference>
<evidence type="ECO:0000313" key="6">
    <source>
        <dbReference type="EMBL" id="KLU27562.1"/>
    </source>
</evidence>
<dbReference type="Pfam" id="PF13005">
    <property type="entry name" value="zf-IS66"/>
    <property type="match status" value="1"/>
</dbReference>
<evidence type="ECO:0000259" key="2">
    <source>
        <dbReference type="Pfam" id="PF03050"/>
    </source>
</evidence>
<proteinExistence type="predicted"/>
<evidence type="ECO:0000259" key="4">
    <source>
        <dbReference type="Pfam" id="PF13007"/>
    </source>
</evidence>
<dbReference type="AlphaFoldDB" id="A0A0J1D4D9"/>
<keyword evidence="7" id="KW-1185">Reference proteome</keyword>
<dbReference type="InterPro" id="IPR004291">
    <property type="entry name" value="Transposase_IS66_central"/>
</dbReference>
<organism evidence="6 7">
    <name type="scientific">Caballeronia mineralivorans PML1(12)</name>
    <dbReference type="NCBI Taxonomy" id="908627"/>
    <lineage>
        <taxon>Bacteria</taxon>
        <taxon>Pseudomonadati</taxon>
        <taxon>Pseudomonadota</taxon>
        <taxon>Betaproteobacteria</taxon>
        <taxon>Burkholderiales</taxon>
        <taxon>Burkholderiaceae</taxon>
        <taxon>Caballeronia</taxon>
    </lineage>
</organism>
<evidence type="ECO:0000259" key="3">
    <source>
        <dbReference type="Pfam" id="PF13005"/>
    </source>
</evidence>
<dbReference type="InterPro" id="IPR052344">
    <property type="entry name" value="Transposase-related"/>
</dbReference>
<evidence type="ECO:0000256" key="1">
    <source>
        <dbReference type="SAM" id="MobiDB-lite"/>
    </source>
</evidence>
<dbReference type="Proteomes" id="UP000035963">
    <property type="component" value="Unassembled WGS sequence"/>
</dbReference>
<comment type="caution">
    <text evidence="6">The sequence shown here is derived from an EMBL/GenBank/DDBJ whole genome shotgun (WGS) entry which is preliminary data.</text>
</comment>
<name>A0A0J1D4D9_9BURK</name>
<dbReference type="Pfam" id="PF13817">
    <property type="entry name" value="DDE_Tnp_IS66_C"/>
    <property type="match status" value="1"/>
</dbReference>
<evidence type="ECO:0000259" key="5">
    <source>
        <dbReference type="Pfam" id="PF13817"/>
    </source>
</evidence>
<feature type="domain" description="Transposase TnpC homeodomain" evidence="4">
    <location>
        <begin position="56"/>
        <end position="127"/>
    </location>
</feature>
<sequence length="532" mass="59303">MTSGDGSLPDDIEALKALVLAREAALRERDGDLEQLRGTVSTLQKNLSDRTLEIEHLKLWIAKLQRMQFGRKSEKIDRQIEQLELRLEDLQTDDGAAAVESPKPRRAEGGKSTGRKPLPDHLPRQDIVHQPVEEACPQCGGALADLGEDVAEQLEYVPGHWRVIRHRRPKKACTCCDCIVQAPAPSRPIDRGMPGPGLLAHILVAKFCDHLPLYRQSMIYARDGVELSRSTLADWVGQCSALVRPLVETIRQYVMSARKIHTDDTPVPVLEPGNGKTRTGRIWTYVRDDRPSGSNDAPAAWFAYSANRAGEHPRAHLLNFKGTRQADAFAGYDAIYEAGAVREAGCMAHARRKFHDLFVARKNEVNTEALRRIGELYAIEAEIRGKPPDGRWRVRQERTRPLMDDFEFWLRSTLSMVSQKGDTAKAINYSLNQWQALTLFIDDGAVEIDNNAAERALRAVALGRKNFLHFGSDSGGERGAAIYTLVATAKLNGLDPEAYLRHVLSRIADHPVNQVSELLPWAVADQLPSYAS</sequence>
<dbReference type="PANTHER" id="PTHR33678:SF1">
    <property type="entry name" value="BLL1576 PROTEIN"/>
    <property type="match status" value="1"/>
</dbReference>
<evidence type="ECO:0000313" key="7">
    <source>
        <dbReference type="Proteomes" id="UP000035963"/>
    </source>
</evidence>
<feature type="domain" description="Transposase IS66 central" evidence="2">
    <location>
        <begin position="191"/>
        <end position="477"/>
    </location>
</feature>
<dbReference type="EMBL" id="AEJF01000024">
    <property type="protein sequence ID" value="KLU27562.1"/>
    <property type="molecule type" value="Genomic_DNA"/>
</dbReference>
<dbReference type="OrthoDB" id="9794514at2"/>
<feature type="domain" description="Transposase IS66 zinc-finger binding" evidence="3">
    <location>
        <begin position="133"/>
        <end position="177"/>
    </location>
</feature>
<dbReference type="InterPro" id="IPR024474">
    <property type="entry name" value="Znf_dom_IS66"/>
</dbReference>
<feature type="domain" description="Transposase IS66 C-terminal" evidence="5">
    <location>
        <begin position="484"/>
        <end position="521"/>
    </location>
</feature>
<protein>
    <submittedName>
        <fullName evidence="6">Transposase</fullName>
    </submittedName>
</protein>
<dbReference type="PANTHER" id="PTHR33678">
    <property type="entry name" value="BLL1576 PROTEIN"/>
    <property type="match status" value="1"/>
</dbReference>
<gene>
    <name evidence="6" type="ORF">EOS_03995</name>
</gene>